<dbReference type="PANTHER" id="PTHR10098:SF108">
    <property type="entry name" value="TETRATRICOPEPTIDE REPEAT PROTEIN 28"/>
    <property type="match status" value="1"/>
</dbReference>
<proteinExistence type="predicted"/>
<feature type="compositionally biased region" description="Low complexity" evidence="1">
    <location>
        <begin position="35"/>
        <end position="44"/>
    </location>
</feature>
<accession>A0A919FXL1</accession>
<evidence type="ECO:0000313" key="4">
    <source>
        <dbReference type="Proteomes" id="UP000617734"/>
    </source>
</evidence>
<feature type="region of interest" description="Disordered" evidence="1">
    <location>
        <begin position="35"/>
        <end position="63"/>
    </location>
</feature>
<reference evidence="3" key="2">
    <citation type="submission" date="2020-09" db="EMBL/GenBank/DDBJ databases">
        <authorList>
            <person name="Sun Q."/>
            <person name="Ohkuma M."/>
        </authorList>
    </citation>
    <scope>NUCLEOTIDE SEQUENCE</scope>
    <source>
        <strain evidence="3">JCM 4646</strain>
    </source>
</reference>
<evidence type="ECO:0000256" key="1">
    <source>
        <dbReference type="SAM" id="MobiDB-lite"/>
    </source>
</evidence>
<protein>
    <recommendedName>
        <fullName evidence="2">CHAT domain-containing protein</fullName>
    </recommendedName>
</protein>
<organism evidence="3 4">
    <name type="scientific">Kitasatospora indigofera</name>
    <dbReference type="NCBI Taxonomy" id="67307"/>
    <lineage>
        <taxon>Bacteria</taxon>
        <taxon>Bacillati</taxon>
        <taxon>Actinomycetota</taxon>
        <taxon>Actinomycetes</taxon>
        <taxon>Kitasatosporales</taxon>
        <taxon>Streptomycetaceae</taxon>
        <taxon>Kitasatospora</taxon>
    </lineage>
</organism>
<gene>
    <name evidence="3" type="ORF">GCM10018781_40560</name>
</gene>
<name>A0A919FXL1_9ACTN</name>
<dbReference type="Pfam" id="PF12770">
    <property type="entry name" value="CHAT"/>
    <property type="match status" value="1"/>
</dbReference>
<feature type="region of interest" description="Disordered" evidence="1">
    <location>
        <begin position="258"/>
        <end position="278"/>
    </location>
</feature>
<dbReference type="GeneID" id="95354461"/>
<dbReference type="Proteomes" id="UP000617734">
    <property type="component" value="Unassembled WGS sequence"/>
</dbReference>
<dbReference type="RefSeq" id="WP_190212298.1">
    <property type="nucleotide sequence ID" value="NZ_BNBO01000022.1"/>
</dbReference>
<dbReference type="InterPro" id="IPR024983">
    <property type="entry name" value="CHAT_dom"/>
</dbReference>
<dbReference type="EMBL" id="BNBO01000022">
    <property type="protein sequence ID" value="GHH74270.1"/>
    <property type="molecule type" value="Genomic_DNA"/>
</dbReference>
<dbReference type="AlphaFoldDB" id="A0A919FXL1"/>
<sequence length="1117" mass="116418">MPKISGVGGDGQGLLDTKRYQDLEAWAALRCPPGVAAAGEPAEGPADEPADGPAPDASRAGPEAPADEAAFVLLLRGRIERGAFRTAAKAARSGRAYFPEDGPAGLWGRLAVVLDTPDDERPRMLAELHAHASAVAASTPRPGTAALALELQAQAMALEFLLQGGPLDAAAPIVAQWERASAAYREAGLGREAGRTTRRAARFVSAGYLRDHAGARALLRAEHAAAVAQGDDLRIAEARFALAEGALREWFAALGSGGTPPADDRVGPEPESNGPAGNELEALTRECDLATEALTAAGVVTATAQATATGARLLLAHGAPEGVAQAEQAAVLLREHGVDSDELALWQDLVMFHTRTGDGPGRARAHEEAAAVSARLGNGFAADGLAMDVADTALRDGRLGEAQELTSARSAGALGDPVGLRVVRSSALAVMGLTGEATALLRSCAEELEARPGVSGLLPQVYLSLSGLLAGDDPDAAEECLRRGAEVAGTIGDPMDRARCLGLLAWTIARRSVDAAGPGGVDRTAEYEALFGEAVDLLLPLRTLEALDHLATALQQRGQAAFFRLDAPAAEYWLACSEEVGRAAGLGPTLAFTLGYQGILLLSEARTDPARYDRADARFAEAQRLFTTAGMTGDGWRLLFHRAVCALESGDRIPAEQRKRWAEAGRLLTEAAAEADTLRIATSTPGTAPVRAQEAGIASAHDKGELYRSAFELHWHRLGDSATALYWLERAKSRALLDGLAALGRDGATDGGVTEGGATGGSPAVETPAAAEAVTWPALRAALAAEFERSGQRLVVAQYRSSPTGLLLLGLRHDWEQPRVEVIDIDLARLRRFTASTFHRSGEVRTMGDGALRTWVRFAGLVGPLASWTQPGDVVVLVPHGPLHDLPLHTLPVDGVPLLLRNPVVQVPSSSVLADLLRRDARGPASRAGGASVLADPQRNLPHAVAEGAAVAGLLGVPAVTGEPATRAALLGALETAGLVHLAGHGLITTGSGFERGVHLSDGPVRAADLVGRRIRAGTVVLSGCETGVNEQRAGDEPVGLPRALLLGGARSVLVSQWRVADSSSRDLLTAFHRKLATGDAPALALHHAAAETFRTPGGKLEHLYHWGAFVLVGDWA</sequence>
<evidence type="ECO:0000259" key="2">
    <source>
        <dbReference type="Pfam" id="PF12770"/>
    </source>
</evidence>
<comment type="caution">
    <text evidence="3">The sequence shown here is derived from an EMBL/GenBank/DDBJ whole genome shotgun (WGS) entry which is preliminary data.</text>
</comment>
<evidence type="ECO:0000313" key="3">
    <source>
        <dbReference type="EMBL" id="GHH74270.1"/>
    </source>
</evidence>
<feature type="domain" description="CHAT" evidence="2">
    <location>
        <begin position="862"/>
        <end position="1115"/>
    </location>
</feature>
<dbReference type="PANTHER" id="PTHR10098">
    <property type="entry name" value="RAPSYN-RELATED"/>
    <property type="match status" value="1"/>
</dbReference>
<keyword evidence="4" id="KW-1185">Reference proteome</keyword>
<reference evidence="3" key="1">
    <citation type="journal article" date="2014" name="Int. J. Syst. Evol. Microbiol.">
        <title>Complete genome sequence of Corynebacterium casei LMG S-19264T (=DSM 44701T), isolated from a smear-ripened cheese.</title>
        <authorList>
            <consortium name="US DOE Joint Genome Institute (JGI-PGF)"/>
            <person name="Walter F."/>
            <person name="Albersmeier A."/>
            <person name="Kalinowski J."/>
            <person name="Ruckert C."/>
        </authorList>
    </citation>
    <scope>NUCLEOTIDE SEQUENCE</scope>
    <source>
        <strain evidence="3">JCM 4646</strain>
    </source>
</reference>